<dbReference type="Proteomes" id="UP000232710">
    <property type="component" value="Segment"/>
</dbReference>
<feature type="compositionally biased region" description="Basic and acidic residues" evidence="1">
    <location>
        <begin position="619"/>
        <end position="646"/>
    </location>
</feature>
<dbReference type="Pfam" id="PF19173">
    <property type="entry name" value="DUF5855"/>
    <property type="match status" value="1"/>
</dbReference>
<gene>
    <name evidence="3" type="ORF">MPXG_00048</name>
</gene>
<sequence length="1145" mass="132116">MIDACDPDADIDILRKLIKLNTGDNLTLTRKEICQVYDDIHDDKLPLPPLIMNSSRTYLIDKKSPLKVRDYEILFDSSSKRADLRRIASKIGLKRLEPLTKIQIIDAIGRRLRYMNIREPVKFGRKRGVVVKKEEFVNNFNVAANNVAANNAATNNVAANNVAANNAATNNAATNNGFNNNGFKNNGFKNNGFKNNNSAFNNTEIRNNFNKPNGRNKTEFPKNGLFRRDEKPKFLGGNRSAAPKSKPLFTGLFGGKNNKNFIKSDKFNGAKNGYVFKTSNKGTGYYINTYRPVQGPERNNVVTNRIGEGGGNPFNNVNNQKEKIKNLEQKLLNKNKENKEKINALKKNANLRISEIREKSNQNKQEAEQRLQNAMKNLNQQVANAKKEGGEAAQQEVNNARALVNKIKQNMNDIKNQTQKNIENIREASDKKTENLQKELDSKNANIEKQIGEMEVAKLKLEEAEQKRLQNMENAGKKLSEAEQKRLNNLDAKNINTQIKLNQAEQRRLQNMENAGKKMSEAEQRRLNNLNAKNMKLNQLEKQRLKNKENMEANAAAKILTATAVSEVKLKNLQKQLNAANSKVNEARREMKNATNKEKRVLQNQINNLQKQIGQKENNLNKERNNIQRKREELNRNRKRQEENRRRQQQKLNDNRRRQENDLKKQRNKQEEEVIRKAREEEIQRKQSEEIRRKQLEEIRRKKEEENQRKKKEEENRRKKEEENQRKKKEEENRRKKKEEENRRKKKEEENQKRKRNEEAAAASKKLVNDALKKVKLNAEKNRLKKLVKNSKLNTNPFWGIEINALTNVNKGKNIEKKIRNRSEVVADQTINNRKKVVTNKAKQIVAGPFGRIGLWNREIKSATTTERLNVINSELNKRRQFINKVERNTREYGEFPSAGRTPVKQTLKNHARQYKRTLTNLENRFAAIPRQKVLSNKMKMGRLTAFTEQYYNINSINKLNKLERVINDLISKQPKKVPMQNFKTYDNPLVKNNKIPKDMTKINNPVFNSKTLPPAPPKRSFKNVGRQTVTNVKMQGIRNATNIARKQKAIREAQGPERIKLARELAAEQTRQGGSNKTKRAAGVIQVPLTSANRLSAISFVNKLRSKLPPGRNAVYKGQIKRAETKAALNAIKKGAEIESRKPK</sequence>
<dbReference type="EMBL" id="JF974320">
    <property type="protein sequence ID" value="AET84846.1"/>
    <property type="molecule type" value="Genomic_DNA"/>
</dbReference>
<feature type="compositionally biased region" description="Basic and acidic residues" evidence="1">
    <location>
        <begin position="653"/>
        <end position="672"/>
    </location>
</feature>
<proteinExistence type="predicted"/>
<feature type="domain" description="DUF5855" evidence="2">
    <location>
        <begin position="1"/>
        <end position="181"/>
    </location>
</feature>
<accession>G9E619</accession>
<feature type="region of interest" description="Disordered" evidence="1">
    <location>
        <begin position="613"/>
        <end position="672"/>
    </location>
</feature>
<evidence type="ECO:0000313" key="3">
    <source>
        <dbReference type="EMBL" id="AET84846.1"/>
    </source>
</evidence>
<organism evidence="3 4">
    <name type="scientific">Micromonas pusilla virus SP1</name>
    <name type="common">MpV-SP1</name>
    <dbReference type="NCBI Taxonomy" id="373996"/>
    <lineage>
        <taxon>Viruses</taxon>
        <taxon>Varidnaviria</taxon>
        <taxon>Bamfordvirae</taxon>
        <taxon>Nucleocytoviricota</taxon>
        <taxon>Megaviricetes</taxon>
        <taxon>Algavirales</taxon>
        <taxon>Phycodnaviridae</taxon>
        <taxon>Prasinovirus</taxon>
        <taxon>Prasinovirus micromonas</taxon>
    </lineage>
</organism>
<reference evidence="3 4" key="1">
    <citation type="submission" date="2010-12" db="EMBL/GenBank/DDBJ databases">
        <title>The Genome Sequence of Micromonas pusilla virus SP1.</title>
        <authorList>
            <consortium name="The Broad Institute Genome Sequencing Platform"/>
            <person name="Henn M.R."/>
            <person name="Suttle C."/>
            <person name="Winget D."/>
            <person name="Chan A."/>
            <person name="Levin J."/>
            <person name="Malboeuf C."/>
            <person name="Casali M."/>
            <person name="Russ C."/>
            <person name="Lennon N."/>
            <person name="Chapman S.B."/>
            <person name="Erlich R."/>
            <person name="Young S.K."/>
            <person name="Yandava C."/>
            <person name="Zeng Q."/>
            <person name="Alvarado L."/>
            <person name="Anderson S."/>
            <person name="Berlin A."/>
            <person name="Chen Z."/>
            <person name="Freedman E."/>
            <person name="Gellesch M."/>
            <person name="Goldberg J."/>
            <person name="Green L."/>
            <person name="Griggs A."/>
            <person name="Gujja S."/>
            <person name="Heilman E.R."/>
            <person name="Heiman D."/>
            <person name="Hollinger A."/>
            <person name="Howarth C."/>
            <person name="Larson L."/>
            <person name="Mehta T."/>
            <person name="Pearson M."/>
            <person name="Roberts A."/>
            <person name="Ryan E."/>
            <person name="Saif S."/>
            <person name="Shea T."/>
            <person name="Shenoy N."/>
            <person name="Sisk P."/>
            <person name="Stolte C."/>
            <person name="Sykes S."/>
            <person name="White J."/>
            <person name="Haas B."/>
            <person name="Nusbaum C."/>
            <person name="Birren B."/>
        </authorList>
    </citation>
    <scope>NUCLEOTIDE SEQUENCE [LARGE SCALE GENOMIC DNA]</scope>
    <source>
        <strain evidence="3 4">SP1</strain>
    </source>
</reference>
<feature type="compositionally biased region" description="Polar residues" evidence="1">
    <location>
        <begin position="1002"/>
        <end position="1012"/>
    </location>
</feature>
<dbReference type="GO" id="GO:0000146">
    <property type="term" value="F:microfilament motor activity"/>
    <property type="evidence" value="ECO:0007669"/>
    <property type="project" value="TreeGrafter"/>
</dbReference>
<organismHost>
    <name type="scientific">Micromonas pusilla</name>
    <name type="common">Picoplanktonic green alga</name>
    <name type="synonym">Chromulina pusilla</name>
    <dbReference type="NCBI Taxonomy" id="38833"/>
</organismHost>
<feature type="region of interest" description="Disordered" evidence="1">
    <location>
        <begin position="205"/>
        <end position="241"/>
    </location>
</feature>
<dbReference type="GO" id="GO:0051015">
    <property type="term" value="F:actin filament binding"/>
    <property type="evidence" value="ECO:0007669"/>
    <property type="project" value="TreeGrafter"/>
</dbReference>
<dbReference type="PANTHER" id="PTHR45615">
    <property type="entry name" value="MYOSIN HEAVY CHAIN, NON-MUSCLE"/>
    <property type="match status" value="1"/>
</dbReference>
<dbReference type="InterPro" id="IPR043877">
    <property type="entry name" value="DUF5855"/>
</dbReference>
<evidence type="ECO:0000313" key="4">
    <source>
        <dbReference type="Proteomes" id="UP000232710"/>
    </source>
</evidence>
<name>G9E619_MPSP1</name>
<keyword evidence="4" id="KW-1185">Reference proteome</keyword>
<evidence type="ECO:0000259" key="2">
    <source>
        <dbReference type="Pfam" id="PF19173"/>
    </source>
</evidence>
<evidence type="ECO:0000256" key="1">
    <source>
        <dbReference type="SAM" id="MobiDB-lite"/>
    </source>
</evidence>
<feature type="compositionally biased region" description="Basic and acidic residues" evidence="1">
    <location>
        <begin position="216"/>
        <end position="233"/>
    </location>
</feature>
<feature type="region of interest" description="Disordered" evidence="1">
    <location>
        <begin position="989"/>
        <end position="1022"/>
    </location>
</feature>
<protein>
    <recommendedName>
        <fullName evidence="2">DUF5855 domain-containing protein</fullName>
    </recommendedName>
</protein>
<dbReference type="PANTHER" id="PTHR45615:SF40">
    <property type="entry name" value="MYOSIN HEAVY CHAIN, NON-MUSCLE"/>
    <property type="match status" value="1"/>
</dbReference>
<feature type="compositionally biased region" description="Basic and acidic residues" evidence="1">
    <location>
        <begin position="702"/>
        <end position="759"/>
    </location>
</feature>
<feature type="region of interest" description="Disordered" evidence="1">
    <location>
        <begin position="702"/>
        <end position="765"/>
    </location>
</feature>
<feature type="compositionally biased region" description="Polar residues" evidence="1">
    <location>
        <begin position="205"/>
        <end position="215"/>
    </location>
</feature>